<evidence type="ECO:0000313" key="3">
    <source>
        <dbReference type="Proteomes" id="UP001501676"/>
    </source>
</evidence>
<reference evidence="3" key="1">
    <citation type="journal article" date="2019" name="Int. J. Syst. Evol. Microbiol.">
        <title>The Global Catalogue of Microorganisms (GCM) 10K type strain sequencing project: providing services to taxonomists for standard genome sequencing and annotation.</title>
        <authorList>
            <consortium name="The Broad Institute Genomics Platform"/>
            <consortium name="The Broad Institute Genome Sequencing Center for Infectious Disease"/>
            <person name="Wu L."/>
            <person name="Ma J."/>
        </authorList>
    </citation>
    <scope>NUCLEOTIDE SEQUENCE [LARGE SCALE GENOMIC DNA]</scope>
    <source>
        <strain evidence="3">JCM 9458</strain>
    </source>
</reference>
<sequence>MHAPSDTVPPADPPRALGDGVGFVLAELGKVALARGDQVLAPLGLTAKHLRVLELAAAEPLSQQQLSLRCGVDRTTMVALVDDFERLGLAERRRDPADRRRYVVALTDAGRQALDAGRDAIARAEDELLAALDDAERAQLRELAHRVLGGTGTIVC</sequence>
<feature type="domain" description="HTH marR-type" evidence="1">
    <location>
        <begin position="18"/>
        <end position="149"/>
    </location>
</feature>
<dbReference type="PROSITE" id="PS50995">
    <property type="entry name" value="HTH_MARR_2"/>
    <property type="match status" value="1"/>
</dbReference>
<accession>A0ABP6T441</accession>
<dbReference type="PRINTS" id="PR00598">
    <property type="entry name" value="HTHMARR"/>
</dbReference>
<dbReference type="InterPro" id="IPR036390">
    <property type="entry name" value="WH_DNA-bd_sf"/>
</dbReference>
<dbReference type="Proteomes" id="UP001501676">
    <property type="component" value="Unassembled WGS sequence"/>
</dbReference>
<keyword evidence="3" id="KW-1185">Reference proteome</keyword>
<dbReference type="PANTHER" id="PTHR33164:SF43">
    <property type="entry name" value="HTH-TYPE TRANSCRIPTIONAL REPRESSOR YETL"/>
    <property type="match status" value="1"/>
</dbReference>
<gene>
    <name evidence="2" type="ORF">GCM10020369_51740</name>
</gene>
<evidence type="ECO:0000313" key="2">
    <source>
        <dbReference type="EMBL" id="GAA3391942.1"/>
    </source>
</evidence>
<dbReference type="InterPro" id="IPR036388">
    <property type="entry name" value="WH-like_DNA-bd_sf"/>
</dbReference>
<dbReference type="PANTHER" id="PTHR33164">
    <property type="entry name" value="TRANSCRIPTIONAL REGULATOR, MARR FAMILY"/>
    <property type="match status" value="1"/>
</dbReference>
<name>A0ABP6T441_9ACTN</name>
<dbReference type="Gene3D" id="1.10.10.10">
    <property type="entry name" value="Winged helix-like DNA-binding domain superfamily/Winged helix DNA-binding domain"/>
    <property type="match status" value="1"/>
</dbReference>
<proteinExistence type="predicted"/>
<dbReference type="InterPro" id="IPR039422">
    <property type="entry name" value="MarR/SlyA-like"/>
</dbReference>
<organism evidence="2 3">
    <name type="scientific">Cryptosporangium minutisporangium</name>
    <dbReference type="NCBI Taxonomy" id="113569"/>
    <lineage>
        <taxon>Bacteria</taxon>
        <taxon>Bacillati</taxon>
        <taxon>Actinomycetota</taxon>
        <taxon>Actinomycetes</taxon>
        <taxon>Cryptosporangiales</taxon>
        <taxon>Cryptosporangiaceae</taxon>
        <taxon>Cryptosporangium</taxon>
    </lineage>
</organism>
<dbReference type="InterPro" id="IPR000835">
    <property type="entry name" value="HTH_MarR-typ"/>
</dbReference>
<dbReference type="Pfam" id="PF12802">
    <property type="entry name" value="MarR_2"/>
    <property type="match status" value="1"/>
</dbReference>
<dbReference type="SMART" id="SM00347">
    <property type="entry name" value="HTH_MARR"/>
    <property type="match status" value="1"/>
</dbReference>
<dbReference type="EMBL" id="BAAAYN010000035">
    <property type="protein sequence ID" value="GAA3391942.1"/>
    <property type="molecule type" value="Genomic_DNA"/>
</dbReference>
<protein>
    <submittedName>
        <fullName evidence="2">MarR family transcriptional regulator</fullName>
    </submittedName>
</protein>
<comment type="caution">
    <text evidence="2">The sequence shown here is derived from an EMBL/GenBank/DDBJ whole genome shotgun (WGS) entry which is preliminary data.</text>
</comment>
<dbReference type="SUPFAM" id="SSF46785">
    <property type="entry name" value="Winged helix' DNA-binding domain"/>
    <property type="match status" value="1"/>
</dbReference>
<evidence type="ECO:0000259" key="1">
    <source>
        <dbReference type="PROSITE" id="PS50995"/>
    </source>
</evidence>
<dbReference type="RefSeq" id="WP_345730806.1">
    <property type="nucleotide sequence ID" value="NZ_BAAAYN010000035.1"/>
</dbReference>